<keyword evidence="4" id="KW-1185">Reference proteome</keyword>
<gene>
    <name evidence="3" type="ORF">EFE23_13820</name>
</gene>
<feature type="region of interest" description="Disordered" evidence="1">
    <location>
        <begin position="309"/>
        <end position="338"/>
    </location>
</feature>
<protein>
    <submittedName>
        <fullName evidence="3">ArsR family transcriptional regulator</fullName>
    </submittedName>
</protein>
<evidence type="ECO:0000259" key="2">
    <source>
        <dbReference type="Pfam" id="PF01022"/>
    </source>
</evidence>
<dbReference type="Gene3D" id="1.10.10.10">
    <property type="entry name" value="Winged helix-like DNA-binding domain superfamily/Winged helix DNA-binding domain"/>
    <property type="match status" value="1"/>
</dbReference>
<accession>A0ABX9WFB4</accession>
<proteinExistence type="predicted"/>
<evidence type="ECO:0000256" key="1">
    <source>
        <dbReference type="SAM" id="MobiDB-lite"/>
    </source>
</evidence>
<dbReference type="SUPFAM" id="SSF46785">
    <property type="entry name" value="Winged helix' DNA-binding domain"/>
    <property type="match status" value="1"/>
</dbReference>
<dbReference type="Pfam" id="PF01022">
    <property type="entry name" value="HTH_5"/>
    <property type="match status" value="1"/>
</dbReference>
<evidence type="ECO:0000313" key="4">
    <source>
        <dbReference type="Proteomes" id="UP000280698"/>
    </source>
</evidence>
<name>A0ABX9WFB4_9ACTN</name>
<feature type="domain" description="HTH arsR-type" evidence="2">
    <location>
        <begin position="143"/>
        <end position="169"/>
    </location>
</feature>
<dbReference type="Proteomes" id="UP000280698">
    <property type="component" value="Unassembled WGS sequence"/>
</dbReference>
<dbReference type="InterPro" id="IPR001845">
    <property type="entry name" value="HTH_ArsR_DNA-bd_dom"/>
</dbReference>
<dbReference type="InterPro" id="IPR036390">
    <property type="entry name" value="WH_DNA-bd_sf"/>
</dbReference>
<reference evidence="3 4" key="1">
    <citation type="submission" date="2018-11" db="EMBL/GenBank/DDBJ databases">
        <title>Micromonospora sp. PPF5-17, a new actinomycetes isolated from a hot spring soil.</title>
        <authorList>
            <person name="Thawai C."/>
        </authorList>
    </citation>
    <scope>NUCLEOTIDE SEQUENCE [LARGE SCALE GENOMIC DNA]</scope>
    <source>
        <strain evidence="3 4">PPF5-17</strain>
    </source>
</reference>
<dbReference type="EMBL" id="RJLN01000033">
    <property type="protein sequence ID" value="RNL98574.1"/>
    <property type="molecule type" value="Genomic_DNA"/>
</dbReference>
<sequence>MLMPAATWGALIDAGVMVSPLDADHAELRTGPHRDVLRVVHPATTLNPSHVAKLRDRYREPILLIVPSATSAVRAAVEAAGWSWLIDDGKRVTGSLRLAGHRVAVGPQNAGLPSPPARPGRVPWGTFTLLRRLVERPWAGQQQLAEATGLSQPRVSQALAALSDEGIVSRASTGWDVTDIDAAFDWWLRSYPGPHGLRTLWYGLDPPVRQAQSIVGLLTRDGQQQTVISGDVAADIIAPWRSPRRAIVYARTGADLAPVGLTPAHEEDATVELIVPKDPGVWPSPAAEEPPGGLPLADALQILWDVARAPGPDTDEAMRQLRRVLRDRRPRSAREQAA</sequence>
<dbReference type="InterPro" id="IPR011991">
    <property type="entry name" value="ArsR-like_HTH"/>
</dbReference>
<dbReference type="CDD" id="cd00090">
    <property type="entry name" value="HTH_ARSR"/>
    <property type="match status" value="1"/>
</dbReference>
<dbReference type="InterPro" id="IPR036388">
    <property type="entry name" value="WH-like_DNA-bd_sf"/>
</dbReference>
<comment type="caution">
    <text evidence="3">The sequence shown here is derived from an EMBL/GenBank/DDBJ whole genome shotgun (WGS) entry which is preliminary data.</text>
</comment>
<evidence type="ECO:0000313" key="3">
    <source>
        <dbReference type="EMBL" id="RNL98574.1"/>
    </source>
</evidence>
<organism evidence="3 4">
    <name type="scientific">Micromonospora solifontis</name>
    <dbReference type="NCBI Taxonomy" id="2487138"/>
    <lineage>
        <taxon>Bacteria</taxon>
        <taxon>Bacillati</taxon>
        <taxon>Actinomycetota</taxon>
        <taxon>Actinomycetes</taxon>
        <taxon>Micromonosporales</taxon>
        <taxon>Micromonosporaceae</taxon>
        <taxon>Micromonospora</taxon>
    </lineage>
</organism>
<dbReference type="RefSeq" id="WP_123241327.1">
    <property type="nucleotide sequence ID" value="NZ_RJLN01000033.1"/>
</dbReference>
<feature type="compositionally biased region" description="Basic residues" evidence="1">
    <location>
        <begin position="320"/>
        <end position="329"/>
    </location>
</feature>